<feature type="transmembrane region" description="Helical" evidence="1">
    <location>
        <begin position="70"/>
        <end position="97"/>
    </location>
</feature>
<evidence type="ECO:0000256" key="1">
    <source>
        <dbReference type="SAM" id="Phobius"/>
    </source>
</evidence>
<dbReference type="Proteomes" id="UP000576082">
    <property type="component" value="Unassembled WGS sequence"/>
</dbReference>
<organism evidence="2 3">
    <name type="scientific">Flammeovirga aprica JL-4</name>
    <dbReference type="NCBI Taxonomy" id="694437"/>
    <lineage>
        <taxon>Bacteria</taxon>
        <taxon>Pseudomonadati</taxon>
        <taxon>Bacteroidota</taxon>
        <taxon>Cytophagia</taxon>
        <taxon>Cytophagales</taxon>
        <taxon>Flammeovirgaceae</taxon>
        <taxon>Flammeovirga</taxon>
    </lineage>
</organism>
<dbReference type="EMBL" id="JABANE010000157">
    <property type="protein sequence ID" value="NME72399.1"/>
    <property type="molecule type" value="Genomic_DNA"/>
</dbReference>
<dbReference type="Pfam" id="PF10990">
    <property type="entry name" value="DUF2809"/>
    <property type="match status" value="1"/>
</dbReference>
<dbReference type="InterPro" id="IPR021257">
    <property type="entry name" value="DUF2809"/>
</dbReference>
<keyword evidence="1" id="KW-1133">Transmembrane helix</keyword>
<gene>
    <name evidence="2" type="ORF">HHU12_30845</name>
</gene>
<feature type="transmembrane region" description="Helical" evidence="1">
    <location>
        <begin position="40"/>
        <end position="58"/>
    </location>
</feature>
<accession>A0A7X9S192</accession>
<sequence>MIVLFLSNQHFIRGFLGDVIVIGLIYSVLKIFLDTRPSKLIVYVLLFAYAVEFLQYLNLVEMLGLKDYKLARIVIGTTFDFKDLLAYTIGALLVFLIERYKTVRG</sequence>
<feature type="transmembrane region" description="Helical" evidence="1">
    <location>
        <begin position="12"/>
        <end position="33"/>
    </location>
</feature>
<keyword evidence="1" id="KW-0812">Transmembrane</keyword>
<name>A0A7X9S192_9BACT</name>
<dbReference type="RefSeq" id="WP_205960040.1">
    <property type="nucleotide sequence ID" value="NZ_JABANE010000157.1"/>
</dbReference>
<evidence type="ECO:0000313" key="3">
    <source>
        <dbReference type="Proteomes" id="UP000576082"/>
    </source>
</evidence>
<comment type="caution">
    <text evidence="2">The sequence shown here is derived from an EMBL/GenBank/DDBJ whole genome shotgun (WGS) entry which is preliminary data.</text>
</comment>
<dbReference type="AlphaFoldDB" id="A0A7X9S192"/>
<evidence type="ECO:0000313" key="2">
    <source>
        <dbReference type="EMBL" id="NME72399.1"/>
    </source>
</evidence>
<keyword evidence="1" id="KW-0472">Membrane</keyword>
<reference evidence="2 3" key="1">
    <citation type="submission" date="2020-04" db="EMBL/GenBank/DDBJ databases">
        <title>Flammeovirga sp. SR4, a novel species isolated from seawater.</title>
        <authorList>
            <person name="Wang X."/>
        </authorList>
    </citation>
    <scope>NUCLEOTIDE SEQUENCE [LARGE SCALE GENOMIC DNA]</scope>
    <source>
        <strain evidence="2 3">ATCC 23126</strain>
    </source>
</reference>
<proteinExistence type="predicted"/>
<keyword evidence="3" id="KW-1185">Reference proteome</keyword>
<protein>
    <submittedName>
        <fullName evidence="2">DUF2809 domain-containing protein</fullName>
    </submittedName>
</protein>